<feature type="transmembrane region" description="Helical" evidence="2">
    <location>
        <begin position="20"/>
        <end position="41"/>
    </location>
</feature>
<reference evidence="3 4" key="1">
    <citation type="submission" date="2018-06" db="EMBL/GenBank/DDBJ databases">
        <title>Pseudomonas diversity within urban Lake Michigan freshwaters.</title>
        <authorList>
            <person name="Batrich M."/>
            <person name="Hatzopoulos T."/>
            <person name="Putonti C."/>
        </authorList>
    </citation>
    <scope>NUCLEOTIDE SEQUENCE [LARGE SCALE GENOMIC DNA]</scope>
    <source>
        <strain evidence="3 4">MB-090624</strain>
    </source>
</reference>
<organism evidence="3 4">
    <name type="scientific">Pseudomonas protegens</name>
    <dbReference type="NCBI Taxonomy" id="380021"/>
    <lineage>
        <taxon>Bacteria</taxon>
        <taxon>Pseudomonadati</taxon>
        <taxon>Pseudomonadota</taxon>
        <taxon>Gammaproteobacteria</taxon>
        <taxon>Pseudomonadales</taxon>
        <taxon>Pseudomonadaceae</taxon>
        <taxon>Pseudomonas</taxon>
    </lineage>
</organism>
<accession>A0A9Q6N768</accession>
<keyword evidence="2" id="KW-0812">Transmembrane</keyword>
<evidence type="ECO:0000313" key="4">
    <source>
        <dbReference type="Proteomes" id="UP000248188"/>
    </source>
</evidence>
<evidence type="ECO:0000256" key="2">
    <source>
        <dbReference type="SAM" id="Phobius"/>
    </source>
</evidence>
<name>A0A9Q6N768_9PSED</name>
<gene>
    <name evidence="3" type="ORF">DMX08_19710</name>
</gene>
<feature type="compositionally biased region" description="Basic and acidic residues" evidence="1">
    <location>
        <begin position="132"/>
        <end position="146"/>
    </location>
</feature>
<evidence type="ECO:0000256" key="1">
    <source>
        <dbReference type="SAM" id="MobiDB-lite"/>
    </source>
</evidence>
<keyword evidence="2" id="KW-0472">Membrane</keyword>
<feature type="compositionally biased region" description="Polar residues" evidence="1">
    <location>
        <begin position="152"/>
        <end position="165"/>
    </location>
</feature>
<proteinExistence type="predicted"/>
<keyword evidence="2" id="KW-1133">Transmembrane helix</keyword>
<dbReference type="Proteomes" id="UP000248188">
    <property type="component" value="Unassembled WGS sequence"/>
</dbReference>
<protein>
    <submittedName>
        <fullName evidence="3">Uncharacterized protein</fullName>
    </submittedName>
</protein>
<comment type="caution">
    <text evidence="3">The sequence shown here is derived from an EMBL/GenBank/DDBJ whole genome shotgun (WGS) entry which is preliminary data.</text>
</comment>
<sequence length="178" mass="19930">MLQTLWVLLNWEDWESLAIASIPFQLFVWVGSALTVLILRFRGRIPIFWANVLAGGVAGLVAAQICMMAAPYALDYKAYRESVRQLETQERLQRQRESPDVNAQPVELAGGMAGLESMKILMALVSYRADSKYPQESDQQPEEKELLQPQKTSQTVDVQSVSNPENALGEVSDSSGWR</sequence>
<dbReference type="EMBL" id="QJRN01000012">
    <property type="protein sequence ID" value="PYC33919.1"/>
    <property type="molecule type" value="Genomic_DNA"/>
</dbReference>
<feature type="region of interest" description="Disordered" evidence="1">
    <location>
        <begin position="132"/>
        <end position="178"/>
    </location>
</feature>
<dbReference type="RefSeq" id="WP_110652724.1">
    <property type="nucleotide sequence ID" value="NZ_QJRN01000012.1"/>
</dbReference>
<dbReference type="AlphaFoldDB" id="A0A9Q6N768"/>
<evidence type="ECO:0000313" key="3">
    <source>
        <dbReference type="EMBL" id="PYC33919.1"/>
    </source>
</evidence>
<feature type="transmembrane region" description="Helical" evidence="2">
    <location>
        <begin position="48"/>
        <end position="74"/>
    </location>
</feature>